<dbReference type="AlphaFoldDB" id="A0ABD3DG79"/>
<organism evidence="2 3">
    <name type="scientific">Castilleja foliolosa</name>
    <dbReference type="NCBI Taxonomy" id="1961234"/>
    <lineage>
        <taxon>Eukaryota</taxon>
        <taxon>Viridiplantae</taxon>
        <taxon>Streptophyta</taxon>
        <taxon>Embryophyta</taxon>
        <taxon>Tracheophyta</taxon>
        <taxon>Spermatophyta</taxon>
        <taxon>Magnoliopsida</taxon>
        <taxon>eudicotyledons</taxon>
        <taxon>Gunneridae</taxon>
        <taxon>Pentapetalae</taxon>
        <taxon>asterids</taxon>
        <taxon>lamiids</taxon>
        <taxon>Lamiales</taxon>
        <taxon>Orobanchaceae</taxon>
        <taxon>Pedicularideae</taxon>
        <taxon>Castillejinae</taxon>
        <taxon>Castilleja</taxon>
    </lineage>
</organism>
<evidence type="ECO:0000313" key="3">
    <source>
        <dbReference type="Proteomes" id="UP001632038"/>
    </source>
</evidence>
<protein>
    <submittedName>
        <fullName evidence="2">Replication factor A protein 1</fullName>
    </submittedName>
</protein>
<name>A0ABD3DG79_9LAMI</name>
<reference evidence="3" key="1">
    <citation type="journal article" date="2024" name="IScience">
        <title>Strigolactones Initiate the Formation of Haustorium-like Structures in Castilleja.</title>
        <authorList>
            <person name="Buerger M."/>
            <person name="Peterson D."/>
            <person name="Chory J."/>
        </authorList>
    </citation>
    <scope>NUCLEOTIDE SEQUENCE [LARGE SCALE GENOMIC DNA]</scope>
</reference>
<dbReference type="Gene3D" id="2.40.50.140">
    <property type="entry name" value="Nucleic acid-binding proteins"/>
    <property type="match status" value="1"/>
</dbReference>
<accession>A0ABD3DG79</accession>
<dbReference type="InterPro" id="IPR012340">
    <property type="entry name" value="NA-bd_OB-fold"/>
</dbReference>
<dbReference type="SUPFAM" id="SSF50249">
    <property type="entry name" value="Nucleic acid-binding proteins"/>
    <property type="match status" value="1"/>
</dbReference>
<dbReference type="EMBL" id="JAVIJP010000017">
    <property type="protein sequence ID" value="KAL3640089.1"/>
    <property type="molecule type" value="Genomic_DNA"/>
</dbReference>
<proteinExistence type="predicted"/>
<evidence type="ECO:0000259" key="1">
    <source>
        <dbReference type="Pfam" id="PF08646"/>
    </source>
</evidence>
<keyword evidence="3" id="KW-1185">Reference proteome</keyword>
<dbReference type="Proteomes" id="UP001632038">
    <property type="component" value="Unassembled WGS sequence"/>
</dbReference>
<dbReference type="InterPro" id="IPR013955">
    <property type="entry name" value="Rep_factor-A_C"/>
</dbReference>
<feature type="domain" description="Replication factor A C-terminal" evidence="1">
    <location>
        <begin position="35"/>
        <end position="82"/>
    </location>
</feature>
<sequence>MDPAFQPMEKVDFLYTTDENLPFGYVQLLQILSVEYDCHRCRRTYDNGAYRYNMQVEVLDSSANASIRCFDLEAQMLVGRPCDVVRANFLETRTCFDF</sequence>
<evidence type="ECO:0000313" key="2">
    <source>
        <dbReference type="EMBL" id="KAL3640089.1"/>
    </source>
</evidence>
<gene>
    <name evidence="2" type="primary">RFA1_7</name>
    <name evidence="2" type="ORF">CASFOL_015057</name>
</gene>
<comment type="caution">
    <text evidence="2">The sequence shown here is derived from an EMBL/GenBank/DDBJ whole genome shotgun (WGS) entry which is preliminary data.</text>
</comment>
<dbReference type="Pfam" id="PF08646">
    <property type="entry name" value="Rep_fac-A_C"/>
    <property type="match status" value="1"/>
</dbReference>